<comment type="caution">
    <text evidence="2">The sequence shown here is derived from an EMBL/GenBank/DDBJ whole genome shotgun (WGS) entry which is preliminary data.</text>
</comment>
<dbReference type="PANTHER" id="PTHR23509">
    <property type="entry name" value="PA-PL1 PHOSPHOLIPASE FAMILY"/>
    <property type="match status" value="1"/>
</dbReference>
<feature type="compositionally biased region" description="Basic and acidic residues" evidence="1">
    <location>
        <begin position="49"/>
        <end position="73"/>
    </location>
</feature>
<name>A0A177TGK8_9BASI</name>
<dbReference type="GO" id="GO:0005737">
    <property type="term" value="C:cytoplasm"/>
    <property type="evidence" value="ECO:0007669"/>
    <property type="project" value="TreeGrafter"/>
</dbReference>
<feature type="region of interest" description="Disordered" evidence="1">
    <location>
        <begin position="465"/>
        <end position="511"/>
    </location>
</feature>
<feature type="compositionally biased region" description="Acidic residues" evidence="1">
    <location>
        <begin position="74"/>
        <end position="86"/>
    </location>
</feature>
<dbReference type="PROSITE" id="PS51043">
    <property type="entry name" value="DDHD"/>
    <property type="match status" value="1"/>
</dbReference>
<feature type="compositionally biased region" description="Basic and acidic residues" evidence="1">
    <location>
        <begin position="108"/>
        <end position="134"/>
    </location>
</feature>
<evidence type="ECO:0000313" key="3">
    <source>
        <dbReference type="Proteomes" id="UP000077521"/>
    </source>
</evidence>
<feature type="region of interest" description="Disordered" evidence="1">
    <location>
        <begin position="237"/>
        <end position="281"/>
    </location>
</feature>
<protein>
    <submittedName>
        <fullName evidence="2">Uncharacterized protein</fullName>
    </submittedName>
</protein>
<reference evidence="2" key="1">
    <citation type="submission" date="2016-04" db="EMBL/GenBank/DDBJ databases">
        <authorList>
            <person name="Nguyen H.D."/>
            <person name="Samba Siva P."/>
            <person name="Cullis J."/>
            <person name="Levesque C.A."/>
            <person name="Hambleton S."/>
        </authorList>
    </citation>
    <scope>NUCLEOTIDE SEQUENCE</scope>
    <source>
        <strain evidence="2">DAOMC 236416</strain>
    </source>
</reference>
<dbReference type="PANTHER" id="PTHR23509:SF6">
    <property type="entry name" value="PHOSPHOLIPASE C1020.13C-RELATED"/>
    <property type="match status" value="1"/>
</dbReference>
<gene>
    <name evidence="2" type="ORF">A4X13_0g6123</name>
</gene>
<dbReference type="InterPro" id="IPR004177">
    <property type="entry name" value="DDHD_dom"/>
</dbReference>
<reference evidence="2" key="2">
    <citation type="journal article" date="2019" name="IMA Fungus">
        <title>Genome sequencing and comparison of five Tilletia species to identify candidate genes for the detection of regulated species infecting wheat.</title>
        <authorList>
            <person name="Nguyen H.D.T."/>
            <person name="Sultana T."/>
            <person name="Kesanakurti P."/>
            <person name="Hambleton S."/>
        </authorList>
    </citation>
    <scope>NUCLEOTIDE SEQUENCE</scope>
    <source>
        <strain evidence="2">DAOMC 236416</strain>
    </source>
</reference>
<feature type="compositionally biased region" description="Acidic residues" evidence="1">
    <location>
        <begin position="474"/>
        <end position="501"/>
    </location>
</feature>
<dbReference type="AlphaFoldDB" id="A0A177TGK8"/>
<proteinExistence type="predicted"/>
<organism evidence="2 3">
    <name type="scientific">Tilletia indica</name>
    <dbReference type="NCBI Taxonomy" id="43049"/>
    <lineage>
        <taxon>Eukaryota</taxon>
        <taxon>Fungi</taxon>
        <taxon>Dikarya</taxon>
        <taxon>Basidiomycota</taxon>
        <taxon>Ustilaginomycotina</taxon>
        <taxon>Exobasidiomycetes</taxon>
        <taxon>Tilletiales</taxon>
        <taxon>Tilletiaceae</taxon>
        <taxon>Tilletia</taxon>
    </lineage>
</organism>
<dbReference type="Proteomes" id="UP000077521">
    <property type="component" value="Unassembled WGS sequence"/>
</dbReference>
<evidence type="ECO:0000256" key="1">
    <source>
        <dbReference type="SAM" id="MobiDB-lite"/>
    </source>
</evidence>
<feature type="region of interest" description="Disordered" evidence="1">
    <location>
        <begin position="340"/>
        <end position="416"/>
    </location>
</feature>
<sequence length="1008" mass="112482">MSNGDDSQPPEATPRWFYARGSDWVSFDDDDDAKLERKFHQLGGVSGWRKLEDERKEVQDKKKKDKEERRRQQEEDDDSDDSDDDAEGGKLRAPPSGADRLLALLPGGRDRDADKEEKKDRDEAEAPKENAEKVITKGKKIIVNRIANPDDIVQLQADPDKAESDPIVPVLEDSLFSVDVAKMELYPAFWKGTLLRVVRSTWFYSSGTDGSFAPIAFNESLAQDLDRAYAEVRPWEHFQNKDDQGPKSQGDPEDNTDEKDDSEKDDEALRQPLPSIKSNGTVKFVGTDSARIFSEDFKGRLLSITGGSLVIRGWTKTHQLAEERGGDSFMAGAWRSFSLPWTEDGDSDDDEGDKSSGKNKSMSRKEKGQTMGAHRVGRREGAAKTPRHNKADRRGEAEDEEEDVPSGSDPNDAGWARLWPSSDALLRPRYAVKRLLGWTDGEAKEEAARHEKDKATKSAVRGSSWWNVFGSTDSDGDEGNDSEEDDEDDDDDEEDGPDDEAEEKKDRTDEPPELIFALHGIGQALTDSFDAVDFTYDIEHLRSLSGKLSQSNKHLRRMARGKRVQFIPVCWRQGLSFDQHEVKGVDNYYTLTEVNAGASIPFVRNVISKVILDVPYYLSPHKRKMVDAARAELNRVYKLWCIRNPDFEERGGRVSIIGHSLGSALTTDLLSEQPTTVQPLKELSHEECKSNDHLLFNTRHVYLCGSPQGFFYYLNGGQMIARSGTARTKDGVWPTDATHSEPRYGCLAAESVYNVYDATDPVAFSLSATVDSFCASLLHPIELKGQISKVMEQLDGPQLSITKILQMPSMKEGDKLRLSAVKPKDLHAAYQAAVQKEADEDLSTTLRRKAAKETVKSSLIANEDTSESEHRLRRAKTMDAAEDLGETARFKEKAAAKKSKGKDQFDMARLKRGQARLNALNPHGRIDFVIPSDGLSEYIEMLGAHISYWTSSAFASFILAQTFSDFTTPLSNDDDEPAGTVGLTRAQVKRRLSKSVEEQEPSATTGSQ</sequence>
<accession>A0A177TGK8</accession>
<feature type="region of interest" description="Disordered" evidence="1">
    <location>
        <begin position="969"/>
        <end position="1008"/>
    </location>
</feature>
<feature type="compositionally biased region" description="Acidic residues" evidence="1">
    <location>
        <begin position="343"/>
        <end position="352"/>
    </location>
</feature>
<dbReference type="InterPro" id="IPR057826">
    <property type="entry name" value="WWE_C20G8.02"/>
</dbReference>
<dbReference type="GO" id="GO:0004620">
    <property type="term" value="F:phospholipase activity"/>
    <property type="evidence" value="ECO:0007669"/>
    <property type="project" value="TreeGrafter"/>
</dbReference>
<dbReference type="EMBL" id="LWDF02000545">
    <property type="protein sequence ID" value="KAE8245021.1"/>
    <property type="molecule type" value="Genomic_DNA"/>
</dbReference>
<keyword evidence="3" id="KW-1185">Reference proteome</keyword>
<dbReference type="GO" id="GO:0046872">
    <property type="term" value="F:metal ion binding"/>
    <property type="evidence" value="ECO:0007669"/>
    <property type="project" value="InterPro"/>
</dbReference>
<dbReference type="Pfam" id="PF23463">
    <property type="entry name" value="WWE_2"/>
    <property type="match status" value="1"/>
</dbReference>
<evidence type="ECO:0000313" key="2">
    <source>
        <dbReference type="EMBL" id="KAE8245021.1"/>
    </source>
</evidence>
<dbReference type="Pfam" id="PF02862">
    <property type="entry name" value="DDHD"/>
    <property type="match status" value="1"/>
</dbReference>
<feature type="region of interest" description="Disordered" evidence="1">
    <location>
        <begin position="39"/>
        <end position="134"/>
    </location>
</feature>
<feature type="compositionally biased region" description="Acidic residues" evidence="1">
    <location>
        <begin position="251"/>
        <end position="266"/>
    </location>
</feature>
<dbReference type="InterPro" id="IPR058055">
    <property type="entry name" value="PA-PLA1"/>
</dbReference>
<dbReference type="SMART" id="SM01127">
    <property type="entry name" value="DDHD"/>
    <property type="match status" value="1"/>
</dbReference>